<evidence type="ECO:0000256" key="5">
    <source>
        <dbReference type="ARBA" id="ARBA00023235"/>
    </source>
</evidence>
<evidence type="ECO:0000256" key="6">
    <source>
        <dbReference type="PROSITE-ProRule" id="PRU00277"/>
    </source>
</evidence>
<proteinExistence type="inferred from homology"/>
<feature type="signal peptide" evidence="7">
    <location>
        <begin position="1"/>
        <end position="22"/>
    </location>
</feature>
<dbReference type="PANTHER" id="PTHR43811:SF19">
    <property type="entry name" value="39 KDA FK506-BINDING NUCLEAR PROTEIN"/>
    <property type="match status" value="1"/>
</dbReference>
<dbReference type="PROSITE" id="PS51257">
    <property type="entry name" value="PROKAR_LIPOPROTEIN"/>
    <property type="match status" value="1"/>
</dbReference>
<evidence type="ECO:0000259" key="8">
    <source>
        <dbReference type="PROSITE" id="PS50059"/>
    </source>
</evidence>
<gene>
    <name evidence="9" type="ORF">ACFQB0_05775</name>
</gene>
<accession>A0ABW1VFC7</accession>
<comment type="caution">
    <text evidence="9">The sequence shown here is derived from an EMBL/GenBank/DDBJ whole genome shotgun (WGS) entry which is preliminary data.</text>
</comment>
<dbReference type="EMBL" id="JBHSTP010000001">
    <property type="protein sequence ID" value="MFC6355612.1"/>
    <property type="molecule type" value="Genomic_DNA"/>
</dbReference>
<evidence type="ECO:0000256" key="2">
    <source>
        <dbReference type="ARBA" id="ARBA00006577"/>
    </source>
</evidence>
<feature type="chain" id="PRO_5046950717" description="peptidylprolyl isomerase" evidence="7">
    <location>
        <begin position="23"/>
        <end position="322"/>
    </location>
</feature>
<evidence type="ECO:0000256" key="4">
    <source>
        <dbReference type="ARBA" id="ARBA00023110"/>
    </source>
</evidence>
<comment type="catalytic activity">
    <reaction evidence="1 6">
        <text>[protein]-peptidylproline (omega=180) = [protein]-peptidylproline (omega=0)</text>
        <dbReference type="Rhea" id="RHEA:16237"/>
        <dbReference type="Rhea" id="RHEA-COMP:10747"/>
        <dbReference type="Rhea" id="RHEA-COMP:10748"/>
        <dbReference type="ChEBI" id="CHEBI:83833"/>
        <dbReference type="ChEBI" id="CHEBI:83834"/>
        <dbReference type="EC" id="5.2.1.8"/>
    </reaction>
</comment>
<dbReference type="EC" id="5.2.1.8" evidence="3 6"/>
<keyword evidence="5 6" id="KW-0413">Isomerase</keyword>
<dbReference type="Gene3D" id="3.10.50.40">
    <property type="match status" value="2"/>
</dbReference>
<keyword evidence="7" id="KW-0732">Signal</keyword>
<evidence type="ECO:0000313" key="10">
    <source>
        <dbReference type="Proteomes" id="UP001596306"/>
    </source>
</evidence>
<name>A0ABW1VFC7_9MICO</name>
<sequence>MRTFSALIATAGLLTLSLTACSAGQDTAGSCESTVKSGDASKVVKVSGDFGSKPEVDMPTPIKTDVTERTEVSAGKGPGLVEGQQVSIDWTIYNGTSGEIIDATGYDGKKPVSFALADKSILPGVKNGLLCATEGSRVTVVVPPADAFGDKGNDQLGIGKDDSIVFVIDVDKAYLTRANGADQPAQDSLPAVVLAPNGAPGVTVPSGAAPTDLEVAVLKKGNGEEVKEGALVTVHYTGVLWGDKSVFDSSWDRGSPAQFPAAEGTATTQGVIKGFADALIGQTVGSQVIAVIPPDQGYGEQGSGSVPPNATLIFVVDILGVG</sequence>
<dbReference type="SUPFAM" id="SSF54534">
    <property type="entry name" value="FKBP-like"/>
    <property type="match status" value="2"/>
</dbReference>
<feature type="domain" description="PPIase FKBP-type" evidence="8">
    <location>
        <begin position="229"/>
        <end position="322"/>
    </location>
</feature>
<protein>
    <recommendedName>
        <fullName evidence="3 6">peptidylprolyl isomerase</fullName>
        <ecNumber evidence="3 6">5.2.1.8</ecNumber>
    </recommendedName>
</protein>
<dbReference type="InterPro" id="IPR046357">
    <property type="entry name" value="PPIase_dom_sf"/>
</dbReference>
<keyword evidence="4 6" id="KW-0697">Rotamase</keyword>
<keyword evidence="10" id="KW-1185">Reference proteome</keyword>
<dbReference type="PROSITE" id="PS50059">
    <property type="entry name" value="FKBP_PPIASE"/>
    <property type="match status" value="2"/>
</dbReference>
<feature type="domain" description="PPIase FKBP-type" evidence="8">
    <location>
        <begin position="83"/>
        <end position="174"/>
    </location>
</feature>
<evidence type="ECO:0000256" key="7">
    <source>
        <dbReference type="SAM" id="SignalP"/>
    </source>
</evidence>
<organism evidence="9 10">
    <name type="scientific">Luethyella okanaganae</name>
    <dbReference type="NCBI Taxonomy" id="69372"/>
    <lineage>
        <taxon>Bacteria</taxon>
        <taxon>Bacillati</taxon>
        <taxon>Actinomycetota</taxon>
        <taxon>Actinomycetes</taxon>
        <taxon>Micrococcales</taxon>
        <taxon>Microbacteriaceae</taxon>
        <taxon>Luethyella</taxon>
    </lineage>
</organism>
<evidence type="ECO:0000256" key="1">
    <source>
        <dbReference type="ARBA" id="ARBA00000971"/>
    </source>
</evidence>
<comment type="similarity">
    <text evidence="2">Belongs to the FKBP-type PPIase family.</text>
</comment>
<dbReference type="GO" id="GO:0003755">
    <property type="term" value="F:peptidyl-prolyl cis-trans isomerase activity"/>
    <property type="evidence" value="ECO:0007669"/>
    <property type="project" value="UniProtKB-EC"/>
</dbReference>
<dbReference type="InterPro" id="IPR001179">
    <property type="entry name" value="PPIase_FKBP_dom"/>
</dbReference>
<reference evidence="10" key="1">
    <citation type="journal article" date="2019" name="Int. J. Syst. Evol. Microbiol.">
        <title>The Global Catalogue of Microorganisms (GCM) 10K type strain sequencing project: providing services to taxonomists for standard genome sequencing and annotation.</title>
        <authorList>
            <consortium name="The Broad Institute Genomics Platform"/>
            <consortium name="The Broad Institute Genome Sequencing Center for Infectious Disease"/>
            <person name="Wu L."/>
            <person name="Ma J."/>
        </authorList>
    </citation>
    <scope>NUCLEOTIDE SEQUENCE [LARGE SCALE GENOMIC DNA]</scope>
    <source>
        <strain evidence="10">CCUG 43304</strain>
    </source>
</reference>
<evidence type="ECO:0000256" key="3">
    <source>
        <dbReference type="ARBA" id="ARBA00013194"/>
    </source>
</evidence>
<dbReference type="Proteomes" id="UP001596306">
    <property type="component" value="Unassembled WGS sequence"/>
</dbReference>
<dbReference type="PANTHER" id="PTHR43811">
    <property type="entry name" value="FKBP-TYPE PEPTIDYL-PROLYL CIS-TRANS ISOMERASE FKPA"/>
    <property type="match status" value="1"/>
</dbReference>
<dbReference type="Pfam" id="PF00254">
    <property type="entry name" value="FKBP_C"/>
    <property type="match status" value="2"/>
</dbReference>
<dbReference type="RefSeq" id="WP_386728669.1">
    <property type="nucleotide sequence ID" value="NZ_JBHSTP010000001.1"/>
</dbReference>
<evidence type="ECO:0000313" key="9">
    <source>
        <dbReference type="EMBL" id="MFC6355612.1"/>
    </source>
</evidence>